<feature type="region of interest" description="Disordered" evidence="1">
    <location>
        <begin position="89"/>
        <end position="114"/>
    </location>
</feature>
<dbReference type="AlphaFoldDB" id="A0A0C2CWW2"/>
<gene>
    <name evidence="2" type="ORF">DB30_01569</name>
</gene>
<sequence>MQVARRREADELTGPVLEVLPKPLAEGRSEAVLAAVKASVVRNEQLERLIASLGRRSMKANEGVNSTQLRLLLDALSEQTDNCWATHLGSRRASSRTRCETSPSPTTRSPKLVA</sequence>
<organism evidence="2 3">
    <name type="scientific">Enhygromyxa salina</name>
    <dbReference type="NCBI Taxonomy" id="215803"/>
    <lineage>
        <taxon>Bacteria</taxon>
        <taxon>Pseudomonadati</taxon>
        <taxon>Myxococcota</taxon>
        <taxon>Polyangia</taxon>
        <taxon>Nannocystales</taxon>
        <taxon>Nannocystaceae</taxon>
        <taxon>Enhygromyxa</taxon>
    </lineage>
</organism>
<evidence type="ECO:0000256" key="1">
    <source>
        <dbReference type="SAM" id="MobiDB-lite"/>
    </source>
</evidence>
<name>A0A0C2CWW2_9BACT</name>
<dbReference type="Proteomes" id="UP000031599">
    <property type="component" value="Unassembled WGS sequence"/>
</dbReference>
<evidence type="ECO:0000313" key="2">
    <source>
        <dbReference type="EMBL" id="KIG12337.1"/>
    </source>
</evidence>
<comment type="caution">
    <text evidence="2">The sequence shown here is derived from an EMBL/GenBank/DDBJ whole genome shotgun (WGS) entry which is preliminary data.</text>
</comment>
<proteinExistence type="predicted"/>
<dbReference type="RefSeq" id="WP_052557913.1">
    <property type="nucleotide sequence ID" value="NZ_JMCC02000136.1"/>
</dbReference>
<accession>A0A0C2CWW2</accession>
<feature type="compositionally biased region" description="Polar residues" evidence="1">
    <location>
        <begin position="100"/>
        <end position="114"/>
    </location>
</feature>
<protein>
    <submittedName>
        <fullName evidence="2">Uncharacterized protein</fullName>
    </submittedName>
</protein>
<evidence type="ECO:0000313" key="3">
    <source>
        <dbReference type="Proteomes" id="UP000031599"/>
    </source>
</evidence>
<reference evidence="2 3" key="1">
    <citation type="submission" date="2014-12" db="EMBL/GenBank/DDBJ databases">
        <title>Genome assembly of Enhygromyxa salina DSM 15201.</title>
        <authorList>
            <person name="Sharma G."/>
            <person name="Subramanian S."/>
        </authorList>
    </citation>
    <scope>NUCLEOTIDE SEQUENCE [LARGE SCALE GENOMIC DNA]</scope>
    <source>
        <strain evidence="2 3">DSM 15201</strain>
    </source>
</reference>
<dbReference type="EMBL" id="JMCC02000136">
    <property type="protein sequence ID" value="KIG12337.1"/>
    <property type="molecule type" value="Genomic_DNA"/>
</dbReference>